<dbReference type="SUPFAM" id="SSF161098">
    <property type="entry name" value="MetI-like"/>
    <property type="match status" value="1"/>
</dbReference>
<dbReference type="PANTHER" id="PTHR43496:SF1">
    <property type="entry name" value="POLYGALACTURONAN_RHAMNOGALACTURONAN TRANSPORT SYSTEM PERMEASE PROTEIN YTEP"/>
    <property type="match status" value="1"/>
</dbReference>
<accession>A0ABQ6GE34</accession>
<dbReference type="InterPro" id="IPR000515">
    <property type="entry name" value="MetI-like"/>
</dbReference>
<keyword evidence="3 6" id="KW-0812">Transmembrane</keyword>
<evidence type="ECO:0000259" key="7">
    <source>
        <dbReference type="PROSITE" id="PS50928"/>
    </source>
</evidence>
<evidence type="ECO:0000256" key="1">
    <source>
        <dbReference type="ARBA" id="ARBA00004141"/>
    </source>
</evidence>
<keyword evidence="4 6" id="KW-1133">Transmembrane helix</keyword>
<evidence type="ECO:0000256" key="3">
    <source>
        <dbReference type="ARBA" id="ARBA00022692"/>
    </source>
</evidence>
<feature type="transmembrane region" description="Helical" evidence="6">
    <location>
        <begin position="204"/>
        <end position="228"/>
    </location>
</feature>
<dbReference type="Pfam" id="PF00528">
    <property type="entry name" value="BPD_transp_1"/>
    <property type="match status" value="1"/>
</dbReference>
<evidence type="ECO:0000313" key="9">
    <source>
        <dbReference type="Proteomes" id="UP001157114"/>
    </source>
</evidence>
<keyword evidence="5 6" id="KW-0472">Membrane</keyword>
<sequence>MLNKIKSQKILLLFLIPAMIAVFVFNYLPLVGLSISFLNYQPAKGLFGSDFAGLEHFRTFLKDPEFYSALKNTLGIGGLLLLFGYPAPIFLALMIDNVRNARFKKVTQSVTYLPHFISWVIFSGLVYEMLDVDNGIINVILMKLGIEPISFMSSQNYFWTILVSSSILKEIGWGTILYLAAISAINPEEYEAASVDGAGKLARIWHVTIPGIAPTMVLVFLLSLGGLLSVNFDAIYNMINPLVQPKAEVLGYYTFRTGIMLGKYSYSTAIELVNSLISFLIVLISLKIAKRFADYSVI</sequence>
<comment type="similarity">
    <text evidence="6">Belongs to the binding-protein-dependent transport system permease family.</text>
</comment>
<comment type="subcellular location">
    <subcellularLocation>
        <location evidence="6">Cell membrane</location>
        <topology evidence="6">Multi-pass membrane protein</topology>
    </subcellularLocation>
    <subcellularLocation>
        <location evidence="1">Membrane</location>
        <topology evidence="1">Multi-pass membrane protein</topology>
    </subcellularLocation>
</comment>
<evidence type="ECO:0000256" key="4">
    <source>
        <dbReference type="ARBA" id="ARBA00022989"/>
    </source>
</evidence>
<dbReference type="PROSITE" id="PS50928">
    <property type="entry name" value="ABC_TM1"/>
    <property type="match status" value="1"/>
</dbReference>
<dbReference type="EMBL" id="BSSQ01000007">
    <property type="protein sequence ID" value="GLX67503.1"/>
    <property type="molecule type" value="Genomic_DNA"/>
</dbReference>
<dbReference type="Proteomes" id="UP001157114">
    <property type="component" value="Unassembled WGS sequence"/>
</dbReference>
<feature type="transmembrane region" description="Helical" evidence="6">
    <location>
        <begin position="264"/>
        <end position="286"/>
    </location>
</feature>
<feature type="transmembrane region" description="Helical" evidence="6">
    <location>
        <begin position="74"/>
        <end position="95"/>
    </location>
</feature>
<keyword evidence="9" id="KW-1185">Reference proteome</keyword>
<keyword evidence="2 6" id="KW-0813">Transport</keyword>
<dbReference type="Gene3D" id="1.10.3720.10">
    <property type="entry name" value="MetI-like"/>
    <property type="match status" value="1"/>
</dbReference>
<proteinExistence type="inferred from homology"/>
<evidence type="ECO:0000256" key="5">
    <source>
        <dbReference type="ARBA" id="ARBA00023136"/>
    </source>
</evidence>
<comment type="caution">
    <text evidence="8">The sequence shown here is derived from an EMBL/GenBank/DDBJ whole genome shotgun (WGS) entry which is preliminary data.</text>
</comment>
<feature type="domain" description="ABC transmembrane type-1" evidence="7">
    <location>
        <begin position="70"/>
        <end position="285"/>
    </location>
</feature>
<evidence type="ECO:0000256" key="6">
    <source>
        <dbReference type="RuleBase" id="RU363032"/>
    </source>
</evidence>
<feature type="transmembrane region" description="Helical" evidence="6">
    <location>
        <begin position="12"/>
        <end position="38"/>
    </location>
</feature>
<dbReference type="InterPro" id="IPR035906">
    <property type="entry name" value="MetI-like_sf"/>
</dbReference>
<dbReference type="PANTHER" id="PTHR43496">
    <property type="entry name" value="PROTEIN LPLB"/>
    <property type="match status" value="1"/>
</dbReference>
<protein>
    <submittedName>
        <fullName evidence="8">Sugar ABC transporter permease</fullName>
    </submittedName>
</protein>
<evidence type="ECO:0000256" key="2">
    <source>
        <dbReference type="ARBA" id="ARBA00022448"/>
    </source>
</evidence>
<organism evidence="8 9">
    <name type="scientific">Paenibacillus glycanilyticus</name>
    <dbReference type="NCBI Taxonomy" id="126569"/>
    <lineage>
        <taxon>Bacteria</taxon>
        <taxon>Bacillati</taxon>
        <taxon>Bacillota</taxon>
        <taxon>Bacilli</taxon>
        <taxon>Bacillales</taxon>
        <taxon>Paenibacillaceae</taxon>
        <taxon>Paenibacillus</taxon>
    </lineage>
</organism>
<gene>
    <name evidence="8" type="ORF">MU1_18480</name>
</gene>
<evidence type="ECO:0000313" key="8">
    <source>
        <dbReference type="EMBL" id="GLX67503.1"/>
    </source>
</evidence>
<name>A0ABQ6GE34_9BACL</name>
<reference evidence="8 9" key="1">
    <citation type="submission" date="2023-03" db="EMBL/GenBank/DDBJ databases">
        <title>Draft genome sequence of the bacteria which degrade cell wall of Tricholomamatutake.</title>
        <authorList>
            <person name="Konishi Y."/>
            <person name="Fukuta Y."/>
            <person name="Shirasaka N."/>
        </authorList>
    </citation>
    <scope>NUCLEOTIDE SEQUENCE [LARGE SCALE GENOMIC DNA]</scope>
    <source>
        <strain evidence="9">mu1</strain>
    </source>
</reference>